<evidence type="ECO:0000313" key="1">
    <source>
        <dbReference type="EMBL" id="TQK76141.1"/>
    </source>
</evidence>
<keyword evidence="2" id="KW-1185">Reference proteome</keyword>
<organism evidence="1 2">
    <name type="scientific">Rarobacter incanus</name>
    <dbReference type="NCBI Taxonomy" id="153494"/>
    <lineage>
        <taxon>Bacteria</taxon>
        <taxon>Bacillati</taxon>
        <taxon>Actinomycetota</taxon>
        <taxon>Actinomycetes</taxon>
        <taxon>Micrococcales</taxon>
        <taxon>Rarobacteraceae</taxon>
        <taxon>Rarobacter</taxon>
    </lineage>
</organism>
<proteinExistence type="predicted"/>
<accession>A0A542SNC9</accession>
<dbReference type="Proteomes" id="UP000316181">
    <property type="component" value="Unassembled WGS sequence"/>
</dbReference>
<evidence type="ECO:0000313" key="2">
    <source>
        <dbReference type="Proteomes" id="UP000316181"/>
    </source>
</evidence>
<protein>
    <submittedName>
        <fullName evidence="1">Uncharacterized protein YeaO (DUF488 family)</fullName>
    </submittedName>
</protein>
<dbReference type="InterPro" id="IPR052552">
    <property type="entry name" value="YeaO-like"/>
</dbReference>
<sequence>MYADQTHVMPQPWHARTRGYKMVVMLRIKRVYEAAVPADGFRVLVDRLWPRGVTKARAAVDLWAKSVAPSTELRRWWGHDPATFPEFARRYRAELDGDDLTAIRAAMRDHDQVTLLYAAHDPAVNHAVVLRDYLTQADSDSPDSA</sequence>
<dbReference type="Pfam" id="PF22752">
    <property type="entry name" value="DUF488-N3i"/>
    <property type="match status" value="1"/>
</dbReference>
<dbReference type="AlphaFoldDB" id="A0A542SNC9"/>
<gene>
    <name evidence="1" type="ORF">FB389_0799</name>
</gene>
<dbReference type="EMBL" id="VFNV01000001">
    <property type="protein sequence ID" value="TQK76141.1"/>
    <property type="molecule type" value="Genomic_DNA"/>
</dbReference>
<name>A0A542SNC9_9MICO</name>
<comment type="caution">
    <text evidence="1">The sequence shown here is derived from an EMBL/GenBank/DDBJ whole genome shotgun (WGS) entry which is preliminary data.</text>
</comment>
<dbReference type="PANTHER" id="PTHR36849:SF1">
    <property type="entry name" value="CYTOPLASMIC PROTEIN"/>
    <property type="match status" value="1"/>
</dbReference>
<dbReference type="PANTHER" id="PTHR36849">
    <property type="entry name" value="CYTOPLASMIC PROTEIN-RELATED"/>
    <property type="match status" value="1"/>
</dbReference>
<reference evidence="1 2" key="1">
    <citation type="submission" date="2019-06" db="EMBL/GenBank/DDBJ databases">
        <title>Sequencing the genomes of 1000 actinobacteria strains.</title>
        <authorList>
            <person name="Klenk H.-P."/>
        </authorList>
    </citation>
    <scope>NUCLEOTIDE SEQUENCE [LARGE SCALE GENOMIC DNA]</scope>
    <source>
        <strain evidence="1 2">DSM 10596</strain>
    </source>
</reference>